<organism evidence="1">
    <name type="scientific">marine sediment metagenome</name>
    <dbReference type="NCBI Taxonomy" id="412755"/>
    <lineage>
        <taxon>unclassified sequences</taxon>
        <taxon>metagenomes</taxon>
        <taxon>ecological metagenomes</taxon>
    </lineage>
</organism>
<dbReference type="AlphaFoldDB" id="A0A0F9J0P2"/>
<evidence type="ECO:0000313" key="1">
    <source>
        <dbReference type="EMBL" id="KKM25989.1"/>
    </source>
</evidence>
<comment type="caution">
    <text evidence="1">The sequence shown here is derived from an EMBL/GenBank/DDBJ whole genome shotgun (WGS) entry which is preliminary data.</text>
</comment>
<protein>
    <submittedName>
        <fullName evidence="1">Uncharacterized protein</fullName>
    </submittedName>
</protein>
<reference evidence="1" key="1">
    <citation type="journal article" date="2015" name="Nature">
        <title>Complex archaea that bridge the gap between prokaryotes and eukaryotes.</title>
        <authorList>
            <person name="Spang A."/>
            <person name="Saw J.H."/>
            <person name="Jorgensen S.L."/>
            <person name="Zaremba-Niedzwiedzka K."/>
            <person name="Martijn J."/>
            <person name="Lind A.E."/>
            <person name="van Eijk R."/>
            <person name="Schleper C."/>
            <person name="Guy L."/>
            <person name="Ettema T.J."/>
        </authorList>
    </citation>
    <scope>NUCLEOTIDE SEQUENCE</scope>
</reference>
<name>A0A0F9J0P2_9ZZZZ</name>
<dbReference type="EMBL" id="LAZR01012598">
    <property type="protein sequence ID" value="KKM25989.1"/>
    <property type="molecule type" value="Genomic_DNA"/>
</dbReference>
<gene>
    <name evidence="1" type="ORF">LCGC14_1589460</name>
</gene>
<accession>A0A0F9J0P2</accession>
<sequence length="75" mass="8772">MGLIKSTYRLRGDQVINFDKEGKALQGFDGLFEFVKDKVLENLEEGAEFRIATWGHGNFEKVTKEQWTNYVRKDE</sequence>
<proteinExistence type="predicted"/>